<dbReference type="FunFam" id="1.25.10.10:FF:000082">
    <property type="entry name" value="RING-type E3 ubiquitin transferase"/>
    <property type="match status" value="1"/>
</dbReference>
<dbReference type="CDD" id="cd21037">
    <property type="entry name" value="MLKL_NTD"/>
    <property type="match status" value="1"/>
</dbReference>
<evidence type="ECO:0000256" key="1">
    <source>
        <dbReference type="ARBA" id="ARBA00000900"/>
    </source>
</evidence>
<dbReference type="OrthoDB" id="7537227at2759"/>
<feature type="region of interest" description="Disordered" evidence="11">
    <location>
        <begin position="664"/>
        <end position="689"/>
    </location>
</feature>
<evidence type="ECO:0000313" key="14">
    <source>
        <dbReference type="Proteomes" id="UP000036987"/>
    </source>
</evidence>
<evidence type="ECO:0000256" key="9">
    <source>
        <dbReference type="ARBA" id="ARBA00076227"/>
    </source>
</evidence>
<evidence type="ECO:0000256" key="11">
    <source>
        <dbReference type="SAM" id="MobiDB-lite"/>
    </source>
</evidence>
<dbReference type="EC" id="2.3.2.27" evidence="3"/>
<dbReference type="Pfam" id="PF25598">
    <property type="entry name" value="ARM_PUB"/>
    <property type="match status" value="1"/>
</dbReference>
<dbReference type="Pfam" id="PF04564">
    <property type="entry name" value="U-box"/>
    <property type="match status" value="1"/>
</dbReference>
<dbReference type="SMART" id="SM00185">
    <property type="entry name" value="ARM"/>
    <property type="match status" value="5"/>
</dbReference>
<name>A0A0K9PZF9_ZOSMR</name>
<dbReference type="InterPro" id="IPR011989">
    <property type="entry name" value="ARM-like"/>
</dbReference>
<evidence type="ECO:0000256" key="7">
    <source>
        <dbReference type="ARBA" id="ARBA00074389"/>
    </source>
</evidence>
<dbReference type="InterPro" id="IPR016024">
    <property type="entry name" value="ARM-type_fold"/>
</dbReference>
<keyword evidence="6" id="KW-0833">Ubl conjugation pathway</keyword>
<comment type="pathway">
    <text evidence="2">Protein modification; protein ubiquitination.</text>
</comment>
<evidence type="ECO:0000256" key="6">
    <source>
        <dbReference type="ARBA" id="ARBA00022786"/>
    </source>
</evidence>
<dbReference type="CDD" id="cd16664">
    <property type="entry name" value="RING-Ubox_PUB"/>
    <property type="match status" value="1"/>
</dbReference>
<dbReference type="SUPFAM" id="SSF57850">
    <property type="entry name" value="RING/U-box"/>
    <property type="match status" value="1"/>
</dbReference>
<dbReference type="InterPro" id="IPR058678">
    <property type="entry name" value="ARM_PUB"/>
</dbReference>
<dbReference type="PROSITE" id="PS51698">
    <property type="entry name" value="U_BOX"/>
    <property type="match status" value="1"/>
</dbReference>
<evidence type="ECO:0000256" key="4">
    <source>
        <dbReference type="ARBA" id="ARBA00022679"/>
    </source>
</evidence>
<keyword evidence="5" id="KW-0677">Repeat</keyword>
<dbReference type="GO" id="GO:0005634">
    <property type="term" value="C:nucleus"/>
    <property type="evidence" value="ECO:0000318"/>
    <property type="project" value="GO_Central"/>
</dbReference>
<dbReference type="EMBL" id="LFYR01000320">
    <property type="protein sequence ID" value="KMZ74463.1"/>
    <property type="molecule type" value="Genomic_DNA"/>
</dbReference>
<gene>
    <name evidence="13" type="ORF">ZOSMA_128G00190</name>
</gene>
<dbReference type="OMA" id="LEMEHIM"/>
<dbReference type="InterPro" id="IPR000225">
    <property type="entry name" value="Armadillo"/>
</dbReference>
<sequence length="689" mass="75506">MMTKGEVGDDSVFLGPTGAAVVDRIAEAVEEISNISEYRNAFKKQFSNLSRRIKLLAPMFEELRENKLGLGNDTAIMLGKLRETVDKSRDLLRFGSKGSKICLVLDRDNIMERFKEITSQLEHALGVISFDKLDLSDEVREQVELVHAQFKRAKERVDLPDAELYSDLLSAYNKVDDADKDPVILQRLAEKLQLTTISDLKQESLTLHEMVIASGGEDKGKNIEKMSMLLTKIKDYIQTQNPEMGTPFNTNGQSSNFNNKPSTIPDDFRCPISLELMKDPVIVSTGQTYERDFIEKWIEAGHDTCPKTQQKLSNRSLTPNFVLRSLISQWCELNGLEPPKRPSESQPHKSCSACTSSERAKINSFIRQLTSCNPEDQRDAAGSLRLLAKRNVDNRICIAEAGAIPPLVGLLSTEDPSTQEHAVTALLNLSIYEENKKNIISSGAVPSIVQVLKTGSMEARENAAATLFSLSVLDENKVTIGMSGAIPALVVLLDEGGRRGKKDAATALFNLCIYQGNKGKAVRAGVIPTLMKLLTLPTGAMVDESLAILAILASHSEGRVTIGNSDAVPVLVNMIGNGSSRNRENAAAVMVHLCSGEGQHQHLTEAHELGMMGYLVDLAQKGSARGKRKAAILIERLNYFLDQQNLACAQVEAEAQVRAQEQTNVHVEQSLHSPSLQKSESSVPTTSAS</sequence>
<dbReference type="InterPro" id="IPR003613">
    <property type="entry name" value="Ubox_domain"/>
</dbReference>
<evidence type="ECO:0000256" key="8">
    <source>
        <dbReference type="ARBA" id="ARBA00075465"/>
    </source>
</evidence>
<feature type="repeat" description="ARM" evidence="10">
    <location>
        <begin position="443"/>
        <end position="485"/>
    </location>
</feature>
<comment type="catalytic activity">
    <reaction evidence="1">
        <text>S-ubiquitinyl-[E2 ubiquitin-conjugating enzyme]-L-cysteine + [acceptor protein]-L-lysine = [E2 ubiquitin-conjugating enzyme]-L-cysteine + N(6)-ubiquitinyl-[acceptor protein]-L-lysine.</text>
        <dbReference type="EC" id="2.3.2.27"/>
    </reaction>
</comment>
<dbReference type="InterPro" id="IPR057623">
    <property type="entry name" value="PUB12-19-like_N"/>
</dbReference>
<dbReference type="PANTHER" id="PTHR23315">
    <property type="entry name" value="U BOX DOMAIN-CONTAINING"/>
    <property type="match status" value="1"/>
</dbReference>
<comment type="caution">
    <text evidence="13">The sequence shown here is derived from an EMBL/GenBank/DDBJ whole genome shotgun (WGS) entry which is preliminary data.</text>
</comment>
<keyword evidence="4" id="KW-0808">Transferase</keyword>
<dbReference type="GO" id="GO:0016567">
    <property type="term" value="P:protein ubiquitination"/>
    <property type="evidence" value="ECO:0007669"/>
    <property type="project" value="UniProtKB-UniPathway"/>
</dbReference>
<accession>A0A0K9PZF9</accession>
<dbReference type="FunFam" id="1.20.930.20:FF:000002">
    <property type="entry name" value="RING-type E3 ubiquitin transferase"/>
    <property type="match status" value="1"/>
</dbReference>
<dbReference type="InterPro" id="IPR059179">
    <property type="entry name" value="MLKL-like_MCAfunc"/>
</dbReference>
<feature type="domain" description="U-box" evidence="12">
    <location>
        <begin position="263"/>
        <end position="337"/>
    </location>
</feature>
<dbReference type="PANTHER" id="PTHR23315:SF275">
    <property type="entry name" value="U-BOX DOMAIN-CONTAINING PROTEIN 13"/>
    <property type="match status" value="1"/>
</dbReference>
<protein>
    <recommendedName>
        <fullName evidence="7">U-box domain-containing protein 12</fullName>
        <ecNumber evidence="3">2.3.2.27</ecNumber>
    </recommendedName>
    <alternativeName>
        <fullName evidence="8">Plant U-box protein 12</fullName>
    </alternativeName>
    <alternativeName>
        <fullName evidence="9">RING-type E3 ubiquitin transferase PUB12</fullName>
    </alternativeName>
</protein>
<proteinExistence type="predicted"/>
<evidence type="ECO:0000256" key="5">
    <source>
        <dbReference type="ARBA" id="ARBA00022737"/>
    </source>
</evidence>
<dbReference type="SUPFAM" id="SSF48371">
    <property type="entry name" value="ARM repeat"/>
    <property type="match status" value="1"/>
</dbReference>
<evidence type="ECO:0000313" key="13">
    <source>
        <dbReference type="EMBL" id="KMZ74463.1"/>
    </source>
</evidence>
<dbReference type="AlphaFoldDB" id="A0A0K9PZF9"/>
<dbReference type="InterPro" id="IPR045210">
    <property type="entry name" value="RING-Ubox_PUB"/>
</dbReference>
<dbReference type="GO" id="GO:0061630">
    <property type="term" value="F:ubiquitin protein ligase activity"/>
    <property type="evidence" value="ECO:0007669"/>
    <property type="project" value="UniProtKB-EC"/>
</dbReference>
<dbReference type="Proteomes" id="UP000036987">
    <property type="component" value="Unassembled WGS sequence"/>
</dbReference>
<dbReference type="Gene3D" id="1.20.930.20">
    <property type="entry name" value="Adaptor protein Cbl, N-terminal domain"/>
    <property type="match status" value="1"/>
</dbReference>
<reference evidence="14" key="1">
    <citation type="journal article" date="2016" name="Nature">
        <title>The genome of the seagrass Zostera marina reveals angiosperm adaptation to the sea.</title>
        <authorList>
            <person name="Olsen J.L."/>
            <person name="Rouze P."/>
            <person name="Verhelst B."/>
            <person name="Lin Y.-C."/>
            <person name="Bayer T."/>
            <person name="Collen J."/>
            <person name="Dattolo E."/>
            <person name="De Paoli E."/>
            <person name="Dittami S."/>
            <person name="Maumus F."/>
            <person name="Michel G."/>
            <person name="Kersting A."/>
            <person name="Lauritano C."/>
            <person name="Lohaus R."/>
            <person name="Toepel M."/>
            <person name="Tonon T."/>
            <person name="Vanneste K."/>
            <person name="Amirebrahimi M."/>
            <person name="Brakel J."/>
            <person name="Bostroem C."/>
            <person name="Chovatia M."/>
            <person name="Grimwood J."/>
            <person name="Jenkins J.W."/>
            <person name="Jueterbock A."/>
            <person name="Mraz A."/>
            <person name="Stam W.T."/>
            <person name="Tice H."/>
            <person name="Bornberg-Bauer E."/>
            <person name="Green P.J."/>
            <person name="Pearson G.A."/>
            <person name="Procaccini G."/>
            <person name="Duarte C.M."/>
            <person name="Schmutz J."/>
            <person name="Reusch T.B.H."/>
            <person name="Van de Peer Y."/>
        </authorList>
    </citation>
    <scope>NUCLEOTIDE SEQUENCE [LARGE SCALE GENOMIC DNA]</scope>
    <source>
        <strain evidence="14">cv. Finnish</strain>
    </source>
</reference>
<dbReference type="PROSITE" id="PS50176">
    <property type="entry name" value="ARM_REPEAT"/>
    <property type="match status" value="2"/>
</dbReference>
<dbReference type="UniPathway" id="UPA00143"/>
<dbReference type="Pfam" id="PF25368">
    <property type="entry name" value="PUB10_N"/>
    <property type="match status" value="1"/>
</dbReference>
<dbReference type="InterPro" id="IPR036537">
    <property type="entry name" value="Adaptor_Cbl_N_dom_sf"/>
</dbReference>
<dbReference type="SMART" id="SM00504">
    <property type="entry name" value="Ubox"/>
    <property type="match status" value="1"/>
</dbReference>
<evidence type="ECO:0000256" key="2">
    <source>
        <dbReference type="ARBA" id="ARBA00004906"/>
    </source>
</evidence>
<dbReference type="FunFam" id="3.30.40.10:FF:000114">
    <property type="entry name" value="RING-type E3 ubiquitin transferase"/>
    <property type="match status" value="1"/>
</dbReference>
<dbReference type="Gene3D" id="1.25.10.10">
    <property type="entry name" value="Leucine-rich Repeat Variant"/>
    <property type="match status" value="2"/>
</dbReference>
<evidence type="ECO:0000256" key="3">
    <source>
        <dbReference type="ARBA" id="ARBA00012483"/>
    </source>
</evidence>
<dbReference type="Gene3D" id="3.30.40.10">
    <property type="entry name" value="Zinc/RING finger domain, C3HC4 (zinc finger)"/>
    <property type="match status" value="1"/>
</dbReference>
<evidence type="ECO:0000259" key="12">
    <source>
        <dbReference type="PROSITE" id="PS51698"/>
    </source>
</evidence>
<organism evidence="13 14">
    <name type="scientific">Zostera marina</name>
    <name type="common">Eelgrass</name>
    <dbReference type="NCBI Taxonomy" id="29655"/>
    <lineage>
        <taxon>Eukaryota</taxon>
        <taxon>Viridiplantae</taxon>
        <taxon>Streptophyta</taxon>
        <taxon>Embryophyta</taxon>
        <taxon>Tracheophyta</taxon>
        <taxon>Spermatophyta</taxon>
        <taxon>Magnoliopsida</taxon>
        <taxon>Liliopsida</taxon>
        <taxon>Zosteraceae</taxon>
        <taxon>Zostera</taxon>
    </lineage>
</organism>
<keyword evidence="14" id="KW-1185">Reference proteome</keyword>
<dbReference type="InterPro" id="IPR013083">
    <property type="entry name" value="Znf_RING/FYVE/PHD"/>
</dbReference>
<evidence type="ECO:0000256" key="10">
    <source>
        <dbReference type="PROSITE-ProRule" id="PRU00259"/>
    </source>
</evidence>
<feature type="repeat" description="ARM" evidence="10">
    <location>
        <begin position="402"/>
        <end position="444"/>
    </location>
</feature>
<dbReference type="GO" id="GO:0005737">
    <property type="term" value="C:cytoplasm"/>
    <property type="evidence" value="ECO:0000318"/>
    <property type="project" value="GO_Central"/>
</dbReference>
<dbReference type="GO" id="GO:0007166">
    <property type="term" value="P:cell surface receptor signaling pathway"/>
    <property type="evidence" value="ECO:0007669"/>
    <property type="project" value="InterPro"/>
</dbReference>
<dbReference type="STRING" id="29655.A0A0K9PZF9"/>